<dbReference type="AlphaFoldDB" id="W7IR71"/>
<dbReference type="EMBL" id="AYXG01000220">
    <property type="protein sequence ID" value="EWC59082.1"/>
    <property type="molecule type" value="Genomic_DNA"/>
</dbReference>
<organism evidence="1 2">
    <name type="scientific">Actinokineospora spheciospongiae</name>
    <dbReference type="NCBI Taxonomy" id="909613"/>
    <lineage>
        <taxon>Bacteria</taxon>
        <taxon>Bacillati</taxon>
        <taxon>Actinomycetota</taxon>
        <taxon>Actinomycetes</taxon>
        <taxon>Pseudonocardiales</taxon>
        <taxon>Pseudonocardiaceae</taxon>
        <taxon>Actinokineospora</taxon>
    </lineage>
</organism>
<dbReference type="Proteomes" id="UP000019277">
    <property type="component" value="Unassembled WGS sequence"/>
</dbReference>
<dbReference type="RefSeq" id="WP_035288259.1">
    <property type="nucleotide sequence ID" value="NZ_AYXG01000220.1"/>
</dbReference>
<proteinExistence type="predicted"/>
<evidence type="ECO:0000313" key="2">
    <source>
        <dbReference type="Proteomes" id="UP000019277"/>
    </source>
</evidence>
<protein>
    <submittedName>
        <fullName evidence="1">Uncharacterized protein</fullName>
    </submittedName>
</protein>
<name>W7IR71_9PSEU</name>
<keyword evidence="2" id="KW-1185">Reference proteome</keyword>
<accession>W7IR71</accession>
<evidence type="ECO:0000313" key="1">
    <source>
        <dbReference type="EMBL" id="EWC59082.1"/>
    </source>
</evidence>
<sequence>MTGPTSAVDPRVRCFHLAPEAPARVVCYPHLGATAGLLDEPAPRRAVLSGDHFHPVARQEAVRDVLPGTLRRLEVGR</sequence>
<comment type="caution">
    <text evidence="1">The sequence shown here is derived from an EMBL/GenBank/DDBJ whole genome shotgun (WGS) entry which is preliminary data.</text>
</comment>
<dbReference type="STRING" id="909613.UO65_5634"/>
<reference evidence="1 2" key="1">
    <citation type="journal article" date="2014" name="Genome Announc.">
        <title>Draft Genome Sequence of the Antitrypanosomally Active Sponge-Associated Bacterium Actinokineospora sp. Strain EG49.</title>
        <authorList>
            <person name="Harjes J."/>
            <person name="Ryu T."/>
            <person name="Abdelmohsen U.R."/>
            <person name="Moitinho-Silva L."/>
            <person name="Horn H."/>
            <person name="Ravasi T."/>
            <person name="Hentschel U."/>
        </authorList>
    </citation>
    <scope>NUCLEOTIDE SEQUENCE [LARGE SCALE GENOMIC DNA]</scope>
    <source>
        <strain evidence="1 2">EG49</strain>
    </source>
</reference>
<gene>
    <name evidence="1" type="ORF">UO65_5634</name>
</gene>